<dbReference type="InterPro" id="IPR036249">
    <property type="entry name" value="Thioredoxin-like_sf"/>
</dbReference>
<evidence type="ECO:0000259" key="1">
    <source>
        <dbReference type="PROSITE" id="PS51352"/>
    </source>
</evidence>
<accession>A0A081PDH1</accession>
<name>A0A081PDH1_9SPHI</name>
<dbReference type="GO" id="GO:0016491">
    <property type="term" value="F:oxidoreductase activity"/>
    <property type="evidence" value="ECO:0007669"/>
    <property type="project" value="InterPro"/>
</dbReference>
<dbReference type="InterPro" id="IPR050553">
    <property type="entry name" value="Thioredoxin_ResA/DsbE_sf"/>
</dbReference>
<dbReference type="InterPro" id="IPR013740">
    <property type="entry name" value="Redoxin"/>
</dbReference>
<dbReference type="PANTHER" id="PTHR42852:SF17">
    <property type="entry name" value="THIOREDOXIN-LIKE PROTEIN HI_1115"/>
    <property type="match status" value="1"/>
</dbReference>
<dbReference type="eggNOG" id="COG0526">
    <property type="taxonomic scope" value="Bacteria"/>
</dbReference>
<protein>
    <submittedName>
        <fullName evidence="2">Thioredoxin</fullName>
    </submittedName>
</protein>
<dbReference type="CDD" id="cd02966">
    <property type="entry name" value="TlpA_like_family"/>
    <property type="match status" value="1"/>
</dbReference>
<reference evidence="2 3" key="1">
    <citation type="journal article" date="1992" name="Int. J. Syst. Bacteriol.">
        <title>Sphingobacterium antarcticus sp. nov. a Psychrotrophic Bacterium from the Soils of Schirmacher Oasis, Antarctica.</title>
        <authorList>
            <person name="Shivaji S."/>
            <person name="Ray M.K."/>
            <person name="Rao N.S."/>
            <person name="Saiserr L."/>
            <person name="Jagannadham M.V."/>
            <person name="Kumar G.S."/>
            <person name="Reddy G."/>
            <person name="Bhargava P.M."/>
        </authorList>
    </citation>
    <scope>NUCLEOTIDE SEQUENCE [LARGE SCALE GENOMIC DNA]</scope>
    <source>
        <strain evidence="2 3">4BY</strain>
    </source>
</reference>
<sequence>MKTSNQQNSKTLKSYITFSNVSNIVVLLLVVTLVFSADAKGLVIEGLMKIGLFQPDVPKVESKSKAPAANTTSPTQDVKFMDSKGNTINLSDQKGKVVFINFWATWCPPCIAEMPTIDQLHEKYKDKSDIMFLMVDVDGKVDESTTFMKDKGFHLPVHIPASEMPKALFAGSMPTTVILDKSGNIAFHHVGGADYSNPKISEFIDQLVKQ</sequence>
<dbReference type="Gene3D" id="3.40.30.10">
    <property type="entry name" value="Glutaredoxin"/>
    <property type="match status" value="1"/>
</dbReference>
<gene>
    <name evidence="2" type="ORF">N180_18770</name>
</gene>
<dbReference type="RefSeq" id="WP_051760163.1">
    <property type="nucleotide sequence ID" value="NZ_JNFF01000108.1"/>
</dbReference>
<dbReference type="Proteomes" id="UP000028007">
    <property type="component" value="Unassembled WGS sequence"/>
</dbReference>
<evidence type="ECO:0000313" key="3">
    <source>
        <dbReference type="Proteomes" id="UP000028007"/>
    </source>
</evidence>
<feature type="domain" description="Thioredoxin" evidence="1">
    <location>
        <begin position="62"/>
        <end position="209"/>
    </location>
</feature>
<dbReference type="EMBL" id="JNFF01000108">
    <property type="protein sequence ID" value="KEQ28744.1"/>
    <property type="molecule type" value="Genomic_DNA"/>
</dbReference>
<dbReference type="PROSITE" id="PS51352">
    <property type="entry name" value="THIOREDOXIN_2"/>
    <property type="match status" value="1"/>
</dbReference>
<dbReference type="PANTHER" id="PTHR42852">
    <property type="entry name" value="THIOL:DISULFIDE INTERCHANGE PROTEIN DSBE"/>
    <property type="match status" value="1"/>
</dbReference>
<proteinExistence type="predicted"/>
<organism evidence="2 3">
    <name type="scientific">Pedobacter antarcticus 4BY</name>
    <dbReference type="NCBI Taxonomy" id="1358423"/>
    <lineage>
        <taxon>Bacteria</taxon>
        <taxon>Pseudomonadati</taxon>
        <taxon>Bacteroidota</taxon>
        <taxon>Sphingobacteriia</taxon>
        <taxon>Sphingobacteriales</taxon>
        <taxon>Sphingobacteriaceae</taxon>
        <taxon>Pedobacter</taxon>
    </lineage>
</organism>
<dbReference type="Pfam" id="PF08534">
    <property type="entry name" value="Redoxin"/>
    <property type="match status" value="1"/>
</dbReference>
<evidence type="ECO:0000313" key="2">
    <source>
        <dbReference type="EMBL" id="KEQ28744.1"/>
    </source>
</evidence>
<dbReference type="OrthoDB" id="9815205at2"/>
<dbReference type="SUPFAM" id="SSF52833">
    <property type="entry name" value="Thioredoxin-like"/>
    <property type="match status" value="1"/>
</dbReference>
<dbReference type="AlphaFoldDB" id="A0A081PDH1"/>
<comment type="caution">
    <text evidence="2">The sequence shown here is derived from an EMBL/GenBank/DDBJ whole genome shotgun (WGS) entry which is preliminary data.</text>
</comment>
<keyword evidence="3" id="KW-1185">Reference proteome</keyword>
<dbReference type="InterPro" id="IPR013766">
    <property type="entry name" value="Thioredoxin_domain"/>
</dbReference>